<dbReference type="Proteomes" id="UP001487740">
    <property type="component" value="Unassembled WGS sequence"/>
</dbReference>
<evidence type="ECO:0000313" key="1">
    <source>
        <dbReference type="EMBL" id="KAK8386736.1"/>
    </source>
</evidence>
<evidence type="ECO:0000313" key="2">
    <source>
        <dbReference type="Proteomes" id="UP001487740"/>
    </source>
</evidence>
<reference evidence="1 2" key="1">
    <citation type="submission" date="2023-03" db="EMBL/GenBank/DDBJ databases">
        <title>High-quality genome of Scylla paramamosain provides insights in environmental adaptation.</title>
        <authorList>
            <person name="Zhang L."/>
        </authorList>
    </citation>
    <scope>NUCLEOTIDE SEQUENCE [LARGE SCALE GENOMIC DNA]</scope>
    <source>
        <strain evidence="1">LZ_2023a</strain>
        <tissue evidence="1">Muscle</tissue>
    </source>
</reference>
<organism evidence="1 2">
    <name type="scientific">Scylla paramamosain</name>
    <name type="common">Mud crab</name>
    <dbReference type="NCBI Taxonomy" id="85552"/>
    <lineage>
        <taxon>Eukaryota</taxon>
        <taxon>Metazoa</taxon>
        <taxon>Ecdysozoa</taxon>
        <taxon>Arthropoda</taxon>
        <taxon>Crustacea</taxon>
        <taxon>Multicrustacea</taxon>
        <taxon>Malacostraca</taxon>
        <taxon>Eumalacostraca</taxon>
        <taxon>Eucarida</taxon>
        <taxon>Decapoda</taxon>
        <taxon>Pleocyemata</taxon>
        <taxon>Brachyura</taxon>
        <taxon>Eubrachyura</taxon>
        <taxon>Portunoidea</taxon>
        <taxon>Portunidae</taxon>
        <taxon>Portuninae</taxon>
        <taxon>Scylla</taxon>
    </lineage>
</organism>
<dbReference type="EMBL" id="JARAKH010000030">
    <property type="protein sequence ID" value="KAK8386736.1"/>
    <property type="molecule type" value="Genomic_DNA"/>
</dbReference>
<dbReference type="AlphaFoldDB" id="A0AAW0TJB2"/>
<gene>
    <name evidence="1" type="ORF">O3P69_017893</name>
</gene>
<accession>A0AAW0TJB2</accession>
<comment type="caution">
    <text evidence="1">The sequence shown here is derived from an EMBL/GenBank/DDBJ whole genome shotgun (WGS) entry which is preliminary data.</text>
</comment>
<protein>
    <submittedName>
        <fullName evidence="1">Uncharacterized protein</fullName>
    </submittedName>
</protein>
<keyword evidence="2" id="KW-1185">Reference proteome</keyword>
<name>A0AAW0TJB2_SCYPA</name>
<proteinExistence type="predicted"/>
<sequence length="226" mass="24128">MLGCSCFSSVKPRNSSKPPVLPLGNTCENLPLPTSRNTAEHPTAPQNITAHHQLARELVATHCYGYRPDPRCLIGRSPSPPGLRSSTVGSILFILKALVDNATLIGPASAVVYCDGGAGKRDGDWLLWTAGVCVARTLAGQPPVTRDPAQIPSHALRRDNTQRLAPLNGGYLRSSSSLVCPFPSYYVWASLSHLQVTGGSRVPVRVVGRGDVGTRPPDTDSWLLES</sequence>